<evidence type="ECO:0000313" key="2">
    <source>
        <dbReference type="Proteomes" id="UP000033725"/>
    </source>
</evidence>
<accession>A0A0F0L1G4</accession>
<dbReference type="Proteomes" id="UP000033725">
    <property type="component" value="Unassembled WGS sequence"/>
</dbReference>
<name>A0A0F0L1G4_9MICO</name>
<sequence length="37" mass="4153">MPTFTLADPGGRYLSLVEREEIVLLKAQKHGVRPRAC</sequence>
<proteinExistence type="predicted"/>
<dbReference type="PATRIC" id="fig|82380.10.peg.164"/>
<dbReference type="AlphaFoldDB" id="A0A0F0L1G4"/>
<comment type="caution">
    <text evidence="1">The sequence shown here is derived from an EMBL/GenBank/DDBJ whole genome shotgun (WGS) entry which is preliminary data.</text>
</comment>
<reference evidence="1 2" key="1">
    <citation type="submission" date="2015-02" db="EMBL/GenBank/DDBJ databases">
        <title>Draft genome sequences of ten Microbacterium spp. with emphasis on heavy metal contaminated environments.</title>
        <authorList>
            <person name="Corretto E."/>
        </authorList>
    </citation>
    <scope>NUCLEOTIDE SEQUENCE [LARGE SCALE GENOMIC DNA]</scope>
    <source>
        <strain evidence="1 2">BEL163</strain>
    </source>
</reference>
<organism evidence="1 2">
    <name type="scientific">Microbacterium oxydans</name>
    <dbReference type="NCBI Taxonomy" id="82380"/>
    <lineage>
        <taxon>Bacteria</taxon>
        <taxon>Bacillati</taxon>
        <taxon>Actinomycetota</taxon>
        <taxon>Actinomycetes</taxon>
        <taxon>Micrococcales</taxon>
        <taxon>Microbacteriaceae</taxon>
        <taxon>Microbacterium</taxon>
    </lineage>
</organism>
<evidence type="ECO:0000313" key="1">
    <source>
        <dbReference type="EMBL" id="KJL26524.1"/>
    </source>
</evidence>
<gene>
    <name evidence="1" type="ORF">RN51_00166</name>
</gene>
<protein>
    <submittedName>
        <fullName evidence="1">Uncharacterized protein</fullName>
    </submittedName>
</protein>
<dbReference type="EMBL" id="JYIV01000010">
    <property type="protein sequence ID" value="KJL26524.1"/>
    <property type="molecule type" value="Genomic_DNA"/>
</dbReference>